<accession>A0A250F2E1</accession>
<sequence length="270" mass="31096">MKINNINIQTTYRTYLLDSNYKDLICFPPLKKLSSNDWAEYYGKEYDTDSPKLDTIQITLSFFSEANQYEPFINFLTAQTYNTFHFEELNKTFQLRLVSVKKAKKEQTYISYDITFASDFPLEGYTYTAPNATLPTSGFTIDGIDVSKYGIYLLEENQNTILKDYEVKEHLTINSTVISGVQYAQHTNQFKERTLELHCYISQPISNFWQLYEALLYNLTKQGERTINIPPSFGGAGGGLNAIYQKASVKNVFLIQSTLKVEFTITFVLT</sequence>
<evidence type="ECO:0000313" key="1">
    <source>
        <dbReference type="EMBL" id="ATA79313.1"/>
    </source>
</evidence>
<dbReference type="Proteomes" id="UP000217334">
    <property type="component" value="Chromosome"/>
</dbReference>
<reference evidence="2" key="1">
    <citation type="submission" date="2017-06" db="EMBL/GenBank/DDBJ databases">
        <title>Capnocytophaga spp. assemblies.</title>
        <authorList>
            <person name="Gulvik C.A."/>
        </authorList>
    </citation>
    <scope>NUCLEOTIDE SEQUENCE [LARGE SCALE GENOMIC DNA]</scope>
    <source>
        <strain evidence="2">H4486</strain>
    </source>
</reference>
<organism evidence="1 2">
    <name type="scientific">Capnocytophaga sputigena</name>
    <dbReference type="NCBI Taxonomy" id="1019"/>
    <lineage>
        <taxon>Bacteria</taxon>
        <taxon>Pseudomonadati</taxon>
        <taxon>Bacteroidota</taxon>
        <taxon>Flavobacteriia</taxon>
        <taxon>Flavobacteriales</taxon>
        <taxon>Flavobacteriaceae</taxon>
        <taxon>Capnocytophaga</taxon>
    </lineage>
</organism>
<dbReference type="AlphaFoldDB" id="A0A250F2E1"/>
<gene>
    <name evidence="1" type="ORF">CGC59_06295</name>
</gene>
<evidence type="ECO:0000313" key="2">
    <source>
        <dbReference type="Proteomes" id="UP000217334"/>
    </source>
</evidence>
<protein>
    <submittedName>
        <fullName evidence="1">Uncharacterized protein</fullName>
    </submittedName>
</protein>
<name>A0A250F2E1_CAPSP</name>
<proteinExistence type="predicted"/>
<dbReference type="EMBL" id="CP022383">
    <property type="protein sequence ID" value="ATA79313.1"/>
    <property type="molecule type" value="Genomic_DNA"/>
</dbReference>
<dbReference type="RefSeq" id="WP_095901256.1">
    <property type="nucleotide sequence ID" value="NZ_CP022383.1"/>
</dbReference>